<dbReference type="Gene3D" id="3.30.310.10">
    <property type="entry name" value="TATA-Binding Protein"/>
    <property type="match status" value="1"/>
</dbReference>
<dbReference type="SUPFAM" id="SSF55945">
    <property type="entry name" value="TATA-box binding protein-like"/>
    <property type="match status" value="1"/>
</dbReference>
<accession>A0ABD2L5E9</accession>
<evidence type="ECO:0000313" key="4">
    <source>
        <dbReference type="EMBL" id="KAL3110399.1"/>
    </source>
</evidence>
<reference evidence="4 5" key="1">
    <citation type="submission" date="2024-10" db="EMBL/GenBank/DDBJ databases">
        <authorList>
            <person name="Kim D."/>
        </authorList>
    </citation>
    <scope>NUCLEOTIDE SEQUENCE [LARGE SCALE GENOMIC DNA]</scope>
    <source>
        <strain evidence="4">BH-2024</strain>
    </source>
</reference>
<dbReference type="AlphaFoldDB" id="A0ABD2L5E9"/>
<dbReference type="Pfam" id="PF00352">
    <property type="entry name" value="TBP"/>
    <property type="match status" value="1"/>
</dbReference>
<dbReference type="Proteomes" id="UP001620626">
    <property type="component" value="Unassembled WGS sequence"/>
</dbReference>
<comment type="similarity">
    <text evidence="1">Belongs to the TBP family.</text>
</comment>
<gene>
    <name evidence="4" type="ORF">niasHT_011837</name>
</gene>
<comment type="caution">
    <text evidence="4">The sequence shown here is derived from an EMBL/GenBank/DDBJ whole genome shotgun (WGS) entry which is preliminary data.</text>
</comment>
<evidence type="ECO:0000313" key="5">
    <source>
        <dbReference type="Proteomes" id="UP001620626"/>
    </source>
</evidence>
<keyword evidence="5" id="KW-1185">Reference proteome</keyword>
<evidence type="ECO:0000256" key="1">
    <source>
        <dbReference type="ARBA" id="ARBA00005560"/>
    </source>
</evidence>
<dbReference type="EMBL" id="JBICBT010000542">
    <property type="protein sequence ID" value="KAL3110399.1"/>
    <property type="molecule type" value="Genomic_DNA"/>
</dbReference>
<dbReference type="InterPro" id="IPR012295">
    <property type="entry name" value="TBP_dom_sf"/>
</dbReference>
<organism evidence="4 5">
    <name type="scientific">Heterodera trifolii</name>
    <dbReference type="NCBI Taxonomy" id="157864"/>
    <lineage>
        <taxon>Eukaryota</taxon>
        <taxon>Metazoa</taxon>
        <taxon>Ecdysozoa</taxon>
        <taxon>Nematoda</taxon>
        <taxon>Chromadorea</taxon>
        <taxon>Rhabditida</taxon>
        <taxon>Tylenchina</taxon>
        <taxon>Tylenchomorpha</taxon>
        <taxon>Tylenchoidea</taxon>
        <taxon>Heteroderidae</taxon>
        <taxon>Heteroderinae</taxon>
        <taxon>Heterodera</taxon>
    </lineage>
</organism>
<protein>
    <submittedName>
        <fullName evidence="4">Uncharacterized protein</fullName>
    </submittedName>
</protein>
<keyword evidence="3" id="KW-0804">Transcription</keyword>
<evidence type="ECO:0000256" key="2">
    <source>
        <dbReference type="ARBA" id="ARBA00023125"/>
    </source>
</evidence>
<name>A0ABD2L5E9_9BILA</name>
<evidence type="ECO:0000256" key="3">
    <source>
        <dbReference type="ARBA" id="ARBA00023163"/>
    </source>
</evidence>
<dbReference type="InterPro" id="IPR000814">
    <property type="entry name" value="TBP"/>
</dbReference>
<proteinExistence type="inferred from homology"/>
<sequence>MTYFVQNSTSTFSLFKWCGAQATSSPRQQQQQQRFTRDQFLALARNAACTEYAPRRFHAIVMRLRTGSTTAATTTTTTTPTTTTGTTTALIFQSGRVVLTGIGGGGGGGVAVQQIHALCRHEAHRVCRRVVDALTRGGFPVLGRSLRVNGLQLRNLVSTLHMPYRLNIEGMAQHLLRRMTIHGKQRPNDNNNQSHNLAGQIAGVARACLDLCTFPGLRCALRIGGKQKGGNMEEADFVVTGLFFISGTVIVTGVRDPLLLKCAVDTIRHLCAQYIRA</sequence>
<dbReference type="GO" id="GO:0003677">
    <property type="term" value="F:DNA binding"/>
    <property type="evidence" value="ECO:0007669"/>
    <property type="project" value="UniProtKB-KW"/>
</dbReference>
<keyword evidence="2" id="KW-0238">DNA-binding</keyword>